<evidence type="ECO:0000256" key="1">
    <source>
        <dbReference type="SAM" id="MobiDB-lite"/>
    </source>
</evidence>
<evidence type="ECO:0000313" key="3">
    <source>
        <dbReference type="Proteomes" id="UP000007875"/>
    </source>
</evidence>
<evidence type="ECO:0000313" key="2">
    <source>
        <dbReference type="Ensembl" id="ENSCSAVP00000012967.1"/>
    </source>
</evidence>
<name>H2Z5V5_CIOSA</name>
<reference evidence="2" key="3">
    <citation type="submission" date="2025-09" db="UniProtKB">
        <authorList>
            <consortium name="Ensembl"/>
        </authorList>
    </citation>
    <scope>IDENTIFICATION</scope>
</reference>
<dbReference type="InParanoid" id="H2Z5V5"/>
<dbReference type="Ensembl" id="ENSCSAVT00000013116.1">
    <property type="protein sequence ID" value="ENSCSAVP00000012967.1"/>
    <property type="gene ID" value="ENSCSAVG00000007615.1"/>
</dbReference>
<dbReference type="AlphaFoldDB" id="H2Z5V5"/>
<dbReference type="Proteomes" id="UP000007875">
    <property type="component" value="Unassembled WGS sequence"/>
</dbReference>
<accession>H2Z5V5</accession>
<dbReference type="HOGENOM" id="CLU_1958802_0_0_1"/>
<keyword evidence="3" id="KW-1185">Reference proteome</keyword>
<reference evidence="3" key="1">
    <citation type="submission" date="2003-08" db="EMBL/GenBank/DDBJ databases">
        <authorList>
            <person name="Birren B."/>
            <person name="Nusbaum C."/>
            <person name="Abebe A."/>
            <person name="Abouelleil A."/>
            <person name="Adekoya E."/>
            <person name="Ait-zahra M."/>
            <person name="Allen N."/>
            <person name="Allen T."/>
            <person name="An P."/>
            <person name="Anderson M."/>
            <person name="Anderson S."/>
            <person name="Arachchi H."/>
            <person name="Armbruster J."/>
            <person name="Bachantsang P."/>
            <person name="Baldwin J."/>
            <person name="Barry A."/>
            <person name="Bayul T."/>
            <person name="Blitshsteyn B."/>
            <person name="Bloom T."/>
            <person name="Blye J."/>
            <person name="Boguslavskiy L."/>
            <person name="Borowsky M."/>
            <person name="Boukhgalter B."/>
            <person name="Brunache A."/>
            <person name="Butler J."/>
            <person name="Calixte N."/>
            <person name="Calvo S."/>
            <person name="Camarata J."/>
            <person name="Campo K."/>
            <person name="Chang J."/>
            <person name="Cheshatsang Y."/>
            <person name="Citroen M."/>
            <person name="Collymore A."/>
            <person name="Considine T."/>
            <person name="Cook A."/>
            <person name="Cooke P."/>
            <person name="Corum B."/>
            <person name="Cuomo C."/>
            <person name="David R."/>
            <person name="Dawoe T."/>
            <person name="Degray S."/>
            <person name="Dodge S."/>
            <person name="Dooley K."/>
            <person name="Dorje P."/>
            <person name="Dorjee K."/>
            <person name="Dorris L."/>
            <person name="Duffey N."/>
            <person name="Dupes A."/>
            <person name="Elkins T."/>
            <person name="Engels R."/>
            <person name="Erickson J."/>
            <person name="Farina A."/>
            <person name="Faro S."/>
            <person name="Ferreira P."/>
            <person name="Fischer H."/>
            <person name="Fitzgerald M."/>
            <person name="Foley K."/>
            <person name="Gage D."/>
            <person name="Galagan J."/>
            <person name="Gearin G."/>
            <person name="Gnerre S."/>
            <person name="Gnirke A."/>
            <person name="Goyette A."/>
            <person name="Graham J."/>
            <person name="Grandbois E."/>
            <person name="Gyaltsen K."/>
            <person name="Hafez N."/>
            <person name="Hagopian D."/>
            <person name="Hagos B."/>
            <person name="Hall J."/>
            <person name="Hatcher B."/>
            <person name="Heller A."/>
            <person name="Higgins H."/>
            <person name="Honan T."/>
            <person name="Horn A."/>
            <person name="Houde N."/>
            <person name="Hughes L."/>
            <person name="Hulme W."/>
            <person name="Husby E."/>
            <person name="Iliev I."/>
            <person name="Jaffe D."/>
            <person name="Jones C."/>
            <person name="Kamal M."/>
            <person name="Kamat A."/>
            <person name="Kamvysselis M."/>
            <person name="Karlsson E."/>
            <person name="Kells C."/>
            <person name="Kieu A."/>
            <person name="Kisner P."/>
            <person name="Kodira C."/>
            <person name="Kulbokas E."/>
            <person name="Labutti K."/>
            <person name="Lama D."/>
            <person name="Landers T."/>
            <person name="Leger J."/>
            <person name="Levine S."/>
            <person name="Lewis D."/>
            <person name="Lewis T."/>
            <person name="Lindblad-toh K."/>
            <person name="Liu X."/>
            <person name="Lokyitsang T."/>
            <person name="Lokyitsang Y."/>
            <person name="Lucien O."/>
            <person name="Lui A."/>
            <person name="Ma L.J."/>
            <person name="Mabbitt R."/>
            <person name="Macdonald J."/>
            <person name="Maclean C."/>
            <person name="Major J."/>
            <person name="Manning J."/>
            <person name="Marabella R."/>
            <person name="Maru K."/>
            <person name="Matthews C."/>
            <person name="Mauceli E."/>
            <person name="Mccarthy M."/>
            <person name="Mcdonough S."/>
            <person name="Mcghee T."/>
            <person name="Meldrim J."/>
            <person name="Meneus L."/>
            <person name="Mesirov J."/>
            <person name="Mihalev A."/>
            <person name="Mihova T."/>
            <person name="Mikkelsen T."/>
            <person name="Mlenga V."/>
            <person name="Moru K."/>
            <person name="Mozes J."/>
            <person name="Mulrain L."/>
            <person name="Munson G."/>
            <person name="Naylor J."/>
            <person name="Newes C."/>
            <person name="Nguyen C."/>
            <person name="Nguyen N."/>
            <person name="Nguyen T."/>
            <person name="Nicol R."/>
            <person name="Nielsen C."/>
            <person name="Nizzari M."/>
            <person name="Norbu C."/>
            <person name="Norbu N."/>
            <person name="O'donnell P."/>
            <person name="Okoawo O."/>
            <person name="O'leary S."/>
            <person name="Omotosho B."/>
            <person name="O'neill K."/>
            <person name="Osman S."/>
            <person name="Parker S."/>
            <person name="Perrin D."/>
            <person name="Phunkhang P."/>
            <person name="Piqani B."/>
            <person name="Purcell S."/>
            <person name="Rachupka T."/>
            <person name="Ramasamy U."/>
            <person name="Rameau R."/>
            <person name="Ray V."/>
            <person name="Raymond C."/>
            <person name="Retta R."/>
            <person name="Richardson S."/>
            <person name="Rise C."/>
            <person name="Rodriguez J."/>
            <person name="Rogers J."/>
            <person name="Rogov P."/>
            <person name="Rutman M."/>
            <person name="Schupbach R."/>
            <person name="Seaman C."/>
            <person name="Settipalli S."/>
            <person name="Sharpe T."/>
            <person name="Sheridan J."/>
            <person name="Sherpa N."/>
            <person name="Shi J."/>
            <person name="Smirnov S."/>
            <person name="Smith C."/>
            <person name="Sougnez C."/>
            <person name="Spencer B."/>
            <person name="Stalker J."/>
            <person name="Stange-thomann N."/>
            <person name="Stavropoulos S."/>
            <person name="Stetson K."/>
            <person name="Stone C."/>
            <person name="Stone S."/>
            <person name="Stubbs M."/>
            <person name="Talamas J."/>
            <person name="Tchuinga P."/>
            <person name="Tenzing P."/>
            <person name="Tesfaye S."/>
            <person name="Theodore J."/>
            <person name="Thoulutsang Y."/>
            <person name="Topham K."/>
            <person name="Towey S."/>
            <person name="Tsamla T."/>
            <person name="Tsomo N."/>
            <person name="Vallee D."/>
            <person name="Vassiliev H."/>
            <person name="Venkataraman V."/>
            <person name="Vinson J."/>
            <person name="Vo A."/>
            <person name="Wade C."/>
            <person name="Wang S."/>
            <person name="Wangchuk T."/>
            <person name="Wangdi T."/>
            <person name="Whittaker C."/>
            <person name="Wilkinson J."/>
            <person name="Wu Y."/>
            <person name="Wyman D."/>
            <person name="Yadav S."/>
            <person name="Yang S."/>
            <person name="Yang X."/>
            <person name="Yeager S."/>
            <person name="Yee E."/>
            <person name="Young G."/>
            <person name="Zainoun J."/>
            <person name="Zembeck L."/>
            <person name="Zimmer A."/>
            <person name="Zody M."/>
            <person name="Lander E."/>
        </authorList>
    </citation>
    <scope>NUCLEOTIDE SEQUENCE [LARGE SCALE GENOMIC DNA]</scope>
</reference>
<organism evidence="2 3">
    <name type="scientific">Ciona savignyi</name>
    <name type="common">Pacific transparent sea squirt</name>
    <dbReference type="NCBI Taxonomy" id="51511"/>
    <lineage>
        <taxon>Eukaryota</taxon>
        <taxon>Metazoa</taxon>
        <taxon>Chordata</taxon>
        <taxon>Tunicata</taxon>
        <taxon>Ascidiacea</taxon>
        <taxon>Phlebobranchia</taxon>
        <taxon>Cionidae</taxon>
        <taxon>Ciona</taxon>
    </lineage>
</organism>
<protein>
    <submittedName>
        <fullName evidence="2">Uncharacterized protein</fullName>
    </submittedName>
</protein>
<reference evidence="2" key="2">
    <citation type="submission" date="2025-08" db="UniProtKB">
        <authorList>
            <consortium name="Ensembl"/>
        </authorList>
    </citation>
    <scope>IDENTIFICATION</scope>
</reference>
<proteinExistence type="predicted"/>
<dbReference type="GeneTree" id="ENSGT00660000097123"/>
<sequence length="128" mass="14435">MIESGSKMIFILVPGTKEFIKKKAVEDECCKMVYRALKLNHAIKWSNGKKFNEKRFKFQLELAMPNINPHATNLPPGMANGNGRANGYHRGISTATDVTELNSPRYLSDIDEVYFPSVDENGREDAKV</sequence>
<feature type="region of interest" description="Disordered" evidence="1">
    <location>
        <begin position="71"/>
        <end position="90"/>
    </location>
</feature>